<dbReference type="SMART" id="SM00076">
    <property type="entry name" value="IFabd"/>
    <property type="match status" value="1"/>
</dbReference>
<keyword evidence="3 8" id="KW-0202">Cytokine</keyword>
<dbReference type="Pfam" id="PF00143">
    <property type="entry name" value="Interferon"/>
    <property type="match status" value="1"/>
</dbReference>
<feature type="chain" id="PRO_5007399899" evidence="9">
    <location>
        <begin position="20"/>
        <end position="186"/>
    </location>
</feature>
<reference evidence="10" key="2">
    <citation type="journal article" date="2015" name="Mol. Immunol.">
        <title>Identification of Type I IFN in Chinese giant salamander (Andrias davidianus) and the response to an iridovirus infection.</title>
        <authorList>
            <person name="Chen Q."/>
            <person name="Ma J."/>
            <person name="Fan Y."/>
            <person name="Meng Y."/>
            <person name="Xu J."/>
            <person name="Zhou Y."/>
            <person name="Liu W."/>
            <person name="Zeng X."/>
            <person name="Zeng L."/>
        </authorList>
    </citation>
    <scope>NUCLEOTIDE SEQUENCE</scope>
</reference>
<evidence type="ECO:0000256" key="7">
    <source>
        <dbReference type="ARBA" id="ARBA00023157"/>
    </source>
</evidence>
<dbReference type="AlphaFoldDB" id="A0A0E3M476"/>
<evidence type="ECO:0000256" key="5">
    <source>
        <dbReference type="ARBA" id="ARBA00022729"/>
    </source>
</evidence>
<reference evidence="11" key="1">
    <citation type="submission" date="2014-08" db="EMBL/GenBank/DDBJ databases">
        <title>DNA barcoding of Bradysia (Diptera: Sciaridae) for detection of the immature stages on agricultural crops.</title>
        <authorList>
            <person name="Shin S."/>
            <person name="Jung S."/>
            <person name="Heller K."/>
            <person name="Menzel F."/>
            <person name="Hong T.-K."/>
            <person name="Lee H."/>
            <person name="Lee S."/>
        </authorList>
    </citation>
    <scope>NUCLEOTIDE SEQUENCE</scope>
</reference>
<evidence type="ECO:0000256" key="3">
    <source>
        <dbReference type="ARBA" id="ARBA00022514"/>
    </source>
</evidence>
<dbReference type="GO" id="GO:0005126">
    <property type="term" value="F:cytokine receptor binding"/>
    <property type="evidence" value="ECO:0007669"/>
    <property type="project" value="InterPro"/>
</dbReference>
<dbReference type="GO" id="GO:0006955">
    <property type="term" value="P:immune response"/>
    <property type="evidence" value="ECO:0007669"/>
    <property type="project" value="UniProtKB-ARBA"/>
</dbReference>
<proteinExistence type="evidence at transcript level"/>
<evidence type="ECO:0000256" key="4">
    <source>
        <dbReference type="ARBA" id="ARBA00022525"/>
    </source>
</evidence>
<dbReference type="SUPFAM" id="SSF47266">
    <property type="entry name" value="4-helical cytokines"/>
    <property type="match status" value="1"/>
</dbReference>
<dbReference type="PANTHER" id="PTHR11691:SF73">
    <property type="entry name" value="INTERFERON BETA"/>
    <property type="match status" value="1"/>
</dbReference>
<dbReference type="EMBL" id="KM267637">
    <property type="protein sequence ID" value="AKA60783.1"/>
    <property type="molecule type" value="mRNA"/>
</dbReference>
<dbReference type="GO" id="GO:0005615">
    <property type="term" value="C:extracellular space"/>
    <property type="evidence" value="ECO:0007669"/>
    <property type="project" value="UniProtKB-KW"/>
</dbReference>
<dbReference type="InterPro" id="IPR000471">
    <property type="entry name" value="Interferon_alpha/beta/delta"/>
</dbReference>
<keyword evidence="6 8" id="KW-0051">Antiviral defense</keyword>
<keyword evidence="5 9" id="KW-0732">Signal</keyword>
<evidence type="ECO:0000256" key="6">
    <source>
        <dbReference type="ARBA" id="ARBA00023118"/>
    </source>
</evidence>
<organism evidence="10">
    <name type="scientific">Andrias davidianus</name>
    <name type="common">Chinese giant salamander</name>
    <name type="synonym">Sieboldia davidiana</name>
    <dbReference type="NCBI Taxonomy" id="141262"/>
    <lineage>
        <taxon>Eukaryota</taxon>
        <taxon>Metazoa</taxon>
        <taxon>Chordata</taxon>
        <taxon>Craniata</taxon>
        <taxon>Vertebrata</taxon>
        <taxon>Euteleostomi</taxon>
        <taxon>Amphibia</taxon>
        <taxon>Batrachia</taxon>
        <taxon>Caudata</taxon>
        <taxon>Cryptobranchoidea</taxon>
        <taxon>Cryptobranchidae</taxon>
        <taxon>Andrias</taxon>
    </lineage>
</organism>
<comment type="similarity">
    <text evidence="2 8">Belongs to the alpha/beta interferon family.</text>
</comment>
<dbReference type="PRINTS" id="PR00266">
    <property type="entry name" value="INTERFERONAB"/>
</dbReference>
<dbReference type="InterPro" id="IPR009079">
    <property type="entry name" value="4_helix_cytokine-like_core"/>
</dbReference>
<sequence length="186" mass="21904">MATTALRLACLFVLFGTQAFCWKCMFSYNQQHTTNTDCIQLLEQMGGHFPLQCLSEKMTIKFPHKVLIDKHLQTRRSIQLTLNNIFHGINNILSKNKDKSGWDTRKSDLFKLRLELQNDILGKCLSKHMVQKRGRVLQIKRYFKKIEDFLREKEYSLCAWENVRAELKNLFVHVDKITAKITKLQI</sequence>
<evidence type="ECO:0000256" key="9">
    <source>
        <dbReference type="SAM" id="SignalP"/>
    </source>
</evidence>
<dbReference type="Gene3D" id="1.20.1250.10">
    <property type="match status" value="1"/>
</dbReference>
<evidence type="ECO:0000313" key="11">
    <source>
        <dbReference type="EMBL" id="AKG95506.1"/>
    </source>
</evidence>
<name>A0A0E3M476_ANDDA</name>
<protein>
    <submittedName>
        <fullName evidence="10">Interferon alpha beta</fullName>
    </submittedName>
    <submittedName>
        <fullName evidence="11">Type I interferon</fullName>
    </submittedName>
</protein>
<evidence type="ECO:0000256" key="8">
    <source>
        <dbReference type="RuleBase" id="RU000436"/>
    </source>
</evidence>
<accession>A0A0E3M476</accession>
<dbReference type="PANTHER" id="PTHR11691">
    <property type="entry name" value="TYPE I INTERFERON"/>
    <property type="match status" value="1"/>
</dbReference>
<keyword evidence="4" id="KW-0964">Secreted</keyword>
<dbReference type="EMBL" id="KM288436">
    <property type="protein sequence ID" value="AKG95506.1"/>
    <property type="molecule type" value="Genomic_DNA"/>
</dbReference>
<dbReference type="GO" id="GO:0005125">
    <property type="term" value="F:cytokine activity"/>
    <property type="evidence" value="ECO:0007669"/>
    <property type="project" value="UniProtKB-KW"/>
</dbReference>
<comment type="subcellular location">
    <subcellularLocation>
        <location evidence="1">Secreted</location>
    </subcellularLocation>
</comment>
<evidence type="ECO:0000256" key="2">
    <source>
        <dbReference type="ARBA" id="ARBA00011033"/>
    </source>
</evidence>
<feature type="signal peptide" evidence="9">
    <location>
        <begin position="1"/>
        <end position="19"/>
    </location>
</feature>
<keyword evidence="7" id="KW-1015">Disulfide bond</keyword>
<dbReference type="GO" id="GO:0051607">
    <property type="term" value="P:defense response to virus"/>
    <property type="evidence" value="ECO:0007669"/>
    <property type="project" value="UniProtKB-KW"/>
</dbReference>
<evidence type="ECO:0000313" key="10">
    <source>
        <dbReference type="EMBL" id="AKA60783.1"/>
    </source>
</evidence>
<evidence type="ECO:0000256" key="1">
    <source>
        <dbReference type="ARBA" id="ARBA00004613"/>
    </source>
</evidence>